<feature type="compositionally biased region" description="Polar residues" evidence="1">
    <location>
        <begin position="166"/>
        <end position="184"/>
    </location>
</feature>
<evidence type="ECO:0000313" key="2">
    <source>
        <dbReference type="EMBL" id="OAQ31471.1"/>
    </source>
</evidence>
<feature type="region of interest" description="Disordered" evidence="1">
    <location>
        <begin position="113"/>
        <end position="184"/>
    </location>
</feature>
<name>A0A197K451_9FUNG</name>
<evidence type="ECO:0000256" key="1">
    <source>
        <dbReference type="SAM" id="MobiDB-lite"/>
    </source>
</evidence>
<dbReference type="Proteomes" id="UP000078512">
    <property type="component" value="Unassembled WGS sequence"/>
</dbReference>
<proteinExistence type="predicted"/>
<gene>
    <name evidence="2" type="ORF">K457DRAFT_124113</name>
</gene>
<protein>
    <submittedName>
        <fullName evidence="2">Uncharacterized protein</fullName>
    </submittedName>
</protein>
<sequence>MAHPLSLFFSSSLSTSLFPPKGSFSCLFITSSSFLHLTEFHFNLVPIRQQRSFLIPAREPTRKHNNDNYNNHNHNHRDLKLLASNLAFVCLSEKSAHSPRAYNNELLMSSKESHLAPLGPSPHNNRSGTNSAFAGSGGAAKKAVELSSTRNDRVIGHEVGDADNEAASSQPFEPQGQVTPEFQT</sequence>
<dbReference type="EMBL" id="KV442029">
    <property type="protein sequence ID" value="OAQ31471.1"/>
    <property type="molecule type" value="Genomic_DNA"/>
</dbReference>
<accession>A0A197K451</accession>
<organism evidence="2 3">
    <name type="scientific">Linnemannia elongata AG-77</name>
    <dbReference type="NCBI Taxonomy" id="1314771"/>
    <lineage>
        <taxon>Eukaryota</taxon>
        <taxon>Fungi</taxon>
        <taxon>Fungi incertae sedis</taxon>
        <taxon>Mucoromycota</taxon>
        <taxon>Mortierellomycotina</taxon>
        <taxon>Mortierellomycetes</taxon>
        <taxon>Mortierellales</taxon>
        <taxon>Mortierellaceae</taxon>
        <taxon>Linnemannia</taxon>
    </lineage>
</organism>
<reference evidence="2 3" key="1">
    <citation type="submission" date="2016-05" db="EMBL/GenBank/DDBJ databases">
        <title>Genome sequencing reveals origins of a unique bacterial endosymbiosis in the earliest lineages of terrestrial Fungi.</title>
        <authorList>
            <consortium name="DOE Joint Genome Institute"/>
            <person name="Uehling J."/>
            <person name="Gryganskyi A."/>
            <person name="Hameed K."/>
            <person name="Tschaplinski T."/>
            <person name="Misztal P."/>
            <person name="Wu S."/>
            <person name="Desiro A."/>
            <person name="Vande Pol N."/>
            <person name="Du Z.-Y."/>
            <person name="Zienkiewicz A."/>
            <person name="Zienkiewicz K."/>
            <person name="Morin E."/>
            <person name="Tisserant E."/>
            <person name="Splivallo R."/>
            <person name="Hainaut M."/>
            <person name="Henrissat B."/>
            <person name="Ohm R."/>
            <person name="Kuo A."/>
            <person name="Yan J."/>
            <person name="Lipzen A."/>
            <person name="Nolan M."/>
            <person name="Labutti K."/>
            <person name="Barry K."/>
            <person name="Goldstein A."/>
            <person name="Labbe J."/>
            <person name="Schadt C."/>
            <person name="Tuskan G."/>
            <person name="Grigoriev I."/>
            <person name="Martin F."/>
            <person name="Vilgalys R."/>
            <person name="Bonito G."/>
        </authorList>
    </citation>
    <scope>NUCLEOTIDE SEQUENCE [LARGE SCALE GENOMIC DNA]</scope>
    <source>
        <strain evidence="2 3">AG-77</strain>
    </source>
</reference>
<dbReference type="AlphaFoldDB" id="A0A197K451"/>
<feature type="compositionally biased region" description="Basic and acidic residues" evidence="1">
    <location>
        <begin position="150"/>
        <end position="160"/>
    </location>
</feature>
<keyword evidence="3" id="KW-1185">Reference proteome</keyword>
<evidence type="ECO:0000313" key="3">
    <source>
        <dbReference type="Proteomes" id="UP000078512"/>
    </source>
</evidence>